<dbReference type="eggNOG" id="ENOG5033MQ2">
    <property type="taxonomic scope" value="Bacteria"/>
</dbReference>
<evidence type="ECO:0000256" key="1">
    <source>
        <dbReference type="SAM" id="MobiDB-lite"/>
    </source>
</evidence>
<evidence type="ECO:0000313" key="2">
    <source>
        <dbReference type="EMBL" id="ABX34585.1"/>
    </source>
</evidence>
<proteinExistence type="predicted"/>
<feature type="compositionally biased region" description="Polar residues" evidence="1">
    <location>
        <begin position="1"/>
        <end position="13"/>
    </location>
</feature>
<dbReference type="STRING" id="398578.Daci_1945"/>
<reference evidence="3" key="2">
    <citation type="submission" date="2007-11" db="EMBL/GenBank/DDBJ databases">
        <title>Complete sequence of Delftia acidovorans DSM 14801 / SPH-1.</title>
        <authorList>
            <person name="Copeland A."/>
            <person name="Lucas S."/>
            <person name="Lapidus A."/>
            <person name="Barry K."/>
            <person name="Glavina del Rio T."/>
            <person name="Dalin E."/>
            <person name="Tice H."/>
            <person name="Pitluck S."/>
            <person name="Lowry S."/>
            <person name="Clum A."/>
            <person name="Schmutz J."/>
            <person name="Larimer F."/>
            <person name="Land M."/>
            <person name="Hauser L."/>
            <person name="Kyrpides N."/>
            <person name="Kim E."/>
            <person name="Schleheck D."/>
            <person name="Richardson P."/>
        </authorList>
    </citation>
    <scope>NUCLEOTIDE SEQUENCE [LARGE SCALE GENOMIC DNA]</scope>
    <source>
        <strain evidence="3">DSM 14801 / SPH-1</strain>
    </source>
</reference>
<dbReference type="HOGENOM" id="CLU_849653_0_0_4"/>
<sequence length="311" mass="35213">MDNPTTESNQPLNLDSAAQAFSQVLDAEPEQEREQPASEQNQPAEQQEQPQGEPNASTEPQDQMVTVKIDGKEVEVPLSELKNGYQRQQDYTKKTMEVSEQRKAAEAETQRAQYERQQYAQNLHNLRVQAEAALQSQSQIDWDRLIAENPQEALRQKHLMDQRQAQLQQVYAEQQRVAQAIQADQRQGYQRHLSEQHQQLVDKLPEWKDEARAKAESAAIRDYLLGQGYDTDAVNSVNDSRAVVIARKAMLYDQMISKTDAATKKVANLPTKVEQPGSGANPNLDRRTAAFQKLSKTGRVEDAAQVFAQFL</sequence>
<name>A9BYP2_DELAS</name>
<evidence type="ECO:0000313" key="3">
    <source>
        <dbReference type="Proteomes" id="UP000000784"/>
    </source>
</evidence>
<gene>
    <name evidence="2" type="ordered locus">Daci_1945</name>
</gene>
<dbReference type="KEGG" id="dac:Daci_1945"/>
<feature type="compositionally biased region" description="Low complexity" evidence="1">
    <location>
        <begin position="37"/>
        <end position="56"/>
    </location>
</feature>
<dbReference type="EMBL" id="CP000884">
    <property type="protein sequence ID" value="ABX34585.1"/>
    <property type="molecule type" value="Genomic_DNA"/>
</dbReference>
<reference evidence="2 3" key="1">
    <citation type="journal article" date="2004" name="Appl. Environ. Microbiol.">
        <title>Mineralization of individual congeners of linear alkylbenzenesulfonate by defined pairs of heterotrophic bacteria.</title>
        <authorList>
            <person name="Schleheck D."/>
            <person name="Knepper T.P."/>
            <person name="Fischer K."/>
            <person name="Cook A.M."/>
        </authorList>
    </citation>
    <scope>NUCLEOTIDE SEQUENCE [LARGE SCALE GENOMIC DNA]</scope>
    <source>
        <strain evidence="3">DSM 14801 / SPH-1</strain>
    </source>
</reference>
<dbReference type="AlphaFoldDB" id="A9BYP2"/>
<keyword evidence="3" id="KW-1185">Reference proteome</keyword>
<feature type="region of interest" description="Disordered" evidence="1">
    <location>
        <begin position="1"/>
        <end position="74"/>
    </location>
</feature>
<dbReference type="RefSeq" id="WP_012203870.1">
    <property type="nucleotide sequence ID" value="NC_010002.1"/>
</dbReference>
<protein>
    <submittedName>
        <fullName evidence="2">Uncharacterized protein</fullName>
    </submittedName>
</protein>
<dbReference type="Proteomes" id="UP000000784">
    <property type="component" value="Chromosome"/>
</dbReference>
<accession>A9BYP2</accession>
<organism evidence="2 3">
    <name type="scientific">Delftia acidovorans (strain DSM 14801 / SPH-1)</name>
    <dbReference type="NCBI Taxonomy" id="398578"/>
    <lineage>
        <taxon>Bacteria</taxon>
        <taxon>Pseudomonadati</taxon>
        <taxon>Pseudomonadota</taxon>
        <taxon>Betaproteobacteria</taxon>
        <taxon>Burkholderiales</taxon>
        <taxon>Comamonadaceae</taxon>
        <taxon>Delftia</taxon>
    </lineage>
</organism>
<dbReference type="GeneID" id="24114793"/>